<dbReference type="InterPro" id="IPR025965">
    <property type="entry name" value="FlgD/Vpr_Ig-like"/>
</dbReference>
<evidence type="ECO:0000259" key="1">
    <source>
        <dbReference type="Pfam" id="PF13860"/>
    </source>
</evidence>
<gene>
    <name evidence="2" type="ORF">A2Y85_07960</name>
</gene>
<feature type="domain" description="FlgD/Vpr Ig-like" evidence="1">
    <location>
        <begin position="134"/>
        <end position="195"/>
    </location>
</feature>
<evidence type="ECO:0000313" key="2">
    <source>
        <dbReference type="EMBL" id="OGC41313.1"/>
    </source>
</evidence>
<dbReference type="Pfam" id="PF13860">
    <property type="entry name" value="FlgD_ig"/>
    <property type="match status" value="1"/>
</dbReference>
<dbReference type="AlphaFoldDB" id="A0A1F4UAL3"/>
<dbReference type="NCBIfam" id="TIGR04183">
    <property type="entry name" value="Por_Secre_tail"/>
    <property type="match status" value="1"/>
</dbReference>
<organism evidence="2 3">
    <name type="scientific">candidate division WOR-3 bacterium RBG_13_43_14</name>
    <dbReference type="NCBI Taxonomy" id="1802590"/>
    <lineage>
        <taxon>Bacteria</taxon>
        <taxon>Bacteria division WOR-3</taxon>
    </lineage>
</organism>
<dbReference type="EMBL" id="MEUM01000112">
    <property type="protein sequence ID" value="OGC41313.1"/>
    <property type="molecule type" value="Genomic_DNA"/>
</dbReference>
<accession>A0A1F4UAL3</accession>
<sequence>MFGCSYLGDGNPSTTGNVMNVTGQTGTITQGKSFDHLYQQGPDNYVDYIGPNGGTIIFRSQDNNGRTVNYNGAAGNYRSIHSAFVFGALRNGTYAKQELMQNYMTYLLSYLGSEENTNKALTNIAVYPNPSRIVNISFSLSQPVHARINIYNVAGQKVRNLIDNQMAPGSHNIVFNGLDDDGNSLSSGTYLLRIEDGENQIGKLIVLIN</sequence>
<comment type="caution">
    <text evidence="2">The sequence shown here is derived from an EMBL/GenBank/DDBJ whole genome shotgun (WGS) entry which is preliminary data.</text>
</comment>
<evidence type="ECO:0000313" key="3">
    <source>
        <dbReference type="Proteomes" id="UP000177025"/>
    </source>
</evidence>
<dbReference type="Proteomes" id="UP000177025">
    <property type="component" value="Unassembled WGS sequence"/>
</dbReference>
<proteinExistence type="predicted"/>
<dbReference type="InterPro" id="IPR026444">
    <property type="entry name" value="Secre_tail"/>
</dbReference>
<protein>
    <recommendedName>
        <fullName evidence="1">FlgD/Vpr Ig-like domain-containing protein</fullName>
    </recommendedName>
</protein>
<reference evidence="2 3" key="1">
    <citation type="journal article" date="2016" name="Nat. Commun.">
        <title>Thousands of microbial genomes shed light on interconnected biogeochemical processes in an aquifer system.</title>
        <authorList>
            <person name="Anantharaman K."/>
            <person name="Brown C.T."/>
            <person name="Hug L.A."/>
            <person name="Sharon I."/>
            <person name="Castelle C.J."/>
            <person name="Probst A.J."/>
            <person name="Thomas B.C."/>
            <person name="Singh A."/>
            <person name="Wilkins M.J."/>
            <person name="Karaoz U."/>
            <person name="Brodie E.L."/>
            <person name="Williams K.H."/>
            <person name="Hubbard S.S."/>
            <person name="Banfield J.F."/>
        </authorList>
    </citation>
    <scope>NUCLEOTIDE SEQUENCE [LARGE SCALE GENOMIC DNA]</scope>
</reference>
<dbReference type="Gene3D" id="2.60.40.4070">
    <property type="match status" value="1"/>
</dbReference>
<name>A0A1F4UAL3_UNCW3</name>